<dbReference type="Proteomes" id="UP001519287">
    <property type="component" value="Unassembled WGS sequence"/>
</dbReference>
<comment type="caution">
    <text evidence="1">The sequence shown here is derived from an EMBL/GenBank/DDBJ whole genome shotgun (WGS) entry which is preliminary data.</text>
</comment>
<proteinExistence type="predicted"/>
<dbReference type="RefSeq" id="WP_209970445.1">
    <property type="nucleotide sequence ID" value="NZ_JAGGLB010000003.1"/>
</dbReference>
<reference evidence="1 2" key="1">
    <citation type="submission" date="2021-03" db="EMBL/GenBank/DDBJ databases">
        <title>Genomic Encyclopedia of Type Strains, Phase IV (KMG-IV): sequencing the most valuable type-strain genomes for metagenomic binning, comparative biology and taxonomic classification.</title>
        <authorList>
            <person name="Goeker M."/>
        </authorList>
    </citation>
    <scope>NUCLEOTIDE SEQUENCE [LARGE SCALE GENOMIC DNA]</scope>
    <source>
        <strain evidence="1 2">DSM 26048</strain>
    </source>
</reference>
<dbReference type="EMBL" id="JAGGLB010000003">
    <property type="protein sequence ID" value="MBP1989616.1"/>
    <property type="molecule type" value="Genomic_DNA"/>
</dbReference>
<protein>
    <submittedName>
        <fullName evidence="1">Ribosomal protein S8</fullName>
    </submittedName>
</protein>
<sequence length="96" mass="10781">MSESVEIIISQYERLTDEEQQQLISGLSRHLGKPLQISTSGLSLYSEDEIKTIKNTLNGIILTKENVPNIHEAHKRLGGKDLPQKISFGYVTDSEK</sequence>
<keyword evidence="1" id="KW-0687">Ribonucleoprotein</keyword>
<dbReference type="GO" id="GO:0005840">
    <property type="term" value="C:ribosome"/>
    <property type="evidence" value="ECO:0007669"/>
    <property type="project" value="UniProtKB-KW"/>
</dbReference>
<gene>
    <name evidence="1" type="ORF">J2Z66_001214</name>
</gene>
<evidence type="ECO:0000313" key="1">
    <source>
        <dbReference type="EMBL" id="MBP1989616.1"/>
    </source>
</evidence>
<keyword evidence="1" id="KW-0689">Ribosomal protein</keyword>
<accession>A0ABS4IPX0</accession>
<organism evidence="1 2">
    <name type="scientific">Paenibacillus eucommiae</name>
    <dbReference type="NCBI Taxonomy" id="1355755"/>
    <lineage>
        <taxon>Bacteria</taxon>
        <taxon>Bacillati</taxon>
        <taxon>Bacillota</taxon>
        <taxon>Bacilli</taxon>
        <taxon>Bacillales</taxon>
        <taxon>Paenibacillaceae</taxon>
        <taxon>Paenibacillus</taxon>
    </lineage>
</organism>
<evidence type="ECO:0000313" key="2">
    <source>
        <dbReference type="Proteomes" id="UP001519287"/>
    </source>
</evidence>
<name>A0ABS4IPX0_9BACL</name>
<keyword evidence="2" id="KW-1185">Reference proteome</keyword>